<accession>A0AA37TQE0</accession>
<dbReference type="Gene3D" id="3.40.1190.20">
    <property type="match status" value="1"/>
</dbReference>
<feature type="binding site" evidence="6">
    <location>
        <begin position="203"/>
        <end position="207"/>
    </location>
    <ligand>
        <name>AMP</name>
        <dbReference type="ChEBI" id="CHEBI:456215"/>
    </ligand>
</feature>
<evidence type="ECO:0000313" key="9">
    <source>
        <dbReference type="Proteomes" id="UP001157440"/>
    </source>
</evidence>
<dbReference type="HAMAP" id="MF_01965">
    <property type="entry name" value="NADHX_dehydratase"/>
    <property type="match status" value="1"/>
</dbReference>
<dbReference type="GO" id="GO:0052856">
    <property type="term" value="F:NAD(P)HX epimerase activity"/>
    <property type="evidence" value="ECO:0007669"/>
    <property type="project" value="TreeGrafter"/>
</dbReference>
<dbReference type="InterPro" id="IPR029056">
    <property type="entry name" value="Ribokinase-like"/>
</dbReference>
<keyword evidence="3 6" id="KW-0521">NADP</keyword>
<evidence type="ECO:0000256" key="6">
    <source>
        <dbReference type="HAMAP-Rule" id="MF_01965"/>
    </source>
</evidence>
<dbReference type="GO" id="GO:0046496">
    <property type="term" value="P:nicotinamide nucleotide metabolic process"/>
    <property type="evidence" value="ECO:0007669"/>
    <property type="project" value="UniProtKB-UniRule"/>
</dbReference>
<dbReference type="NCBIfam" id="TIGR00196">
    <property type="entry name" value="yjeF_cterm"/>
    <property type="match status" value="1"/>
</dbReference>
<dbReference type="InterPro" id="IPR000631">
    <property type="entry name" value="CARKD"/>
</dbReference>
<comment type="similarity">
    <text evidence="6">Belongs to the NnrD/CARKD family.</text>
</comment>
<sequence>MTHEILTAGSLKAFPLPMPHEGSKDERGSALVLGGSRSVPGAALLAGVAALRAGAGKLKIATVESRAAGMGLAVPEAMVVGLPETPEGGVDGERAKDCLLKVTKGCDGLLIGPGLVEDGPTTKLAVELLEALPDASFILDAAAICGLAPHAGDVCRHGERVVITPHAGEMAQLLDRSREAVEADPLDAALAAANLLHAVVVMKGAQTWIVDPQGARWLYEGGGVGLATSGSGDALAGIVVGLLARGLAPLAAALWGVFLHGEAGKRLAASIGPVGFLAREIPGEVPRLLRETGS</sequence>
<dbReference type="GO" id="GO:0110051">
    <property type="term" value="P:metabolite repair"/>
    <property type="evidence" value="ECO:0007669"/>
    <property type="project" value="TreeGrafter"/>
</dbReference>
<keyword evidence="2 6" id="KW-0067">ATP-binding</keyword>
<feature type="domain" description="YjeF C-terminal" evidence="7">
    <location>
        <begin position="7"/>
        <end position="292"/>
    </location>
</feature>
<name>A0AA37TQE0_9HYPH</name>
<dbReference type="EC" id="4.2.1.136" evidence="6"/>
<dbReference type="SUPFAM" id="SSF53613">
    <property type="entry name" value="Ribokinase-like"/>
    <property type="match status" value="1"/>
</dbReference>
<feature type="binding site" evidence="6">
    <location>
        <position position="233"/>
    </location>
    <ligand>
        <name>(6S)-NADPHX</name>
        <dbReference type="ChEBI" id="CHEBI:64076"/>
    </ligand>
</feature>
<dbReference type="PANTHER" id="PTHR12592">
    <property type="entry name" value="ATP-DEPENDENT (S)-NAD(P)H-HYDRATE DEHYDRATASE FAMILY MEMBER"/>
    <property type="match status" value="1"/>
</dbReference>
<organism evidence="8 9">
    <name type="scientific">Methylobacterium tardum</name>
    <dbReference type="NCBI Taxonomy" id="374432"/>
    <lineage>
        <taxon>Bacteria</taxon>
        <taxon>Pseudomonadati</taxon>
        <taxon>Pseudomonadota</taxon>
        <taxon>Alphaproteobacteria</taxon>
        <taxon>Hyphomicrobiales</taxon>
        <taxon>Methylobacteriaceae</taxon>
        <taxon>Methylobacterium</taxon>
    </lineage>
</organism>
<feature type="binding site" evidence="6">
    <location>
        <position position="42"/>
    </location>
    <ligand>
        <name>(6S)-NADPHX</name>
        <dbReference type="ChEBI" id="CHEBI:64076"/>
    </ligand>
</feature>
<evidence type="ECO:0000256" key="1">
    <source>
        <dbReference type="ARBA" id="ARBA00022741"/>
    </source>
</evidence>
<keyword evidence="9" id="KW-1185">Reference proteome</keyword>
<keyword evidence="1 6" id="KW-0547">Nucleotide-binding</keyword>
<dbReference type="PANTHER" id="PTHR12592:SF0">
    <property type="entry name" value="ATP-DEPENDENT (S)-NAD(P)H-HYDRATE DEHYDRATASE"/>
    <property type="match status" value="1"/>
</dbReference>
<dbReference type="Proteomes" id="UP001157440">
    <property type="component" value="Unassembled WGS sequence"/>
</dbReference>
<evidence type="ECO:0000256" key="5">
    <source>
        <dbReference type="ARBA" id="ARBA00023239"/>
    </source>
</evidence>
<feature type="binding site" evidence="6">
    <location>
        <position position="114"/>
    </location>
    <ligand>
        <name>(6S)-NADPHX</name>
        <dbReference type="ChEBI" id="CHEBI:64076"/>
    </ligand>
</feature>
<evidence type="ECO:0000256" key="3">
    <source>
        <dbReference type="ARBA" id="ARBA00022857"/>
    </source>
</evidence>
<dbReference type="AlphaFoldDB" id="A0AA37TQE0"/>
<dbReference type="GO" id="GO:0052855">
    <property type="term" value="F:ADP-dependent NAD(P)H-hydrate dehydratase activity"/>
    <property type="evidence" value="ECO:0007669"/>
    <property type="project" value="UniProtKB-UniRule"/>
</dbReference>
<dbReference type="GO" id="GO:0005524">
    <property type="term" value="F:ATP binding"/>
    <property type="evidence" value="ECO:0007669"/>
    <property type="project" value="UniProtKB-KW"/>
</dbReference>
<evidence type="ECO:0000259" key="7">
    <source>
        <dbReference type="PROSITE" id="PS51383"/>
    </source>
</evidence>
<comment type="catalytic activity">
    <reaction evidence="6">
        <text>(6S)-NADPHX + ADP = AMP + phosphate + NADPH + H(+)</text>
        <dbReference type="Rhea" id="RHEA:32235"/>
        <dbReference type="ChEBI" id="CHEBI:15378"/>
        <dbReference type="ChEBI" id="CHEBI:43474"/>
        <dbReference type="ChEBI" id="CHEBI:57783"/>
        <dbReference type="ChEBI" id="CHEBI:64076"/>
        <dbReference type="ChEBI" id="CHEBI:456215"/>
        <dbReference type="ChEBI" id="CHEBI:456216"/>
        <dbReference type="EC" id="4.2.1.136"/>
    </reaction>
</comment>
<dbReference type="PROSITE" id="PS51383">
    <property type="entry name" value="YJEF_C_3"/>
    <property type="match status" value="1"/>
</dbReference>
<comment type="subunit">
    <text evidence="6">Homotetramer.</text>
</comment>
<evidence type="ECO:0000256" key="4">
    <source>
        <dbReference type="ARBA" id="ARBA00023027"/>
    </source>
</evidence>
<evidence type="ECO:0000256" key="2">
    <source>
        <dbReference type="ARBA" id="ARBA00022840"/>
    </source>
</evidence>
<comment type="cofactor">
    <cofactor evidence="6">
        <name>Mg(2+)</name>
        <dbReference type="ChEBI" id="CHEBI:18420"/>
    </cofactor>
</comment>
<dbReference type="Pfam" id="PF01256">
    <property type="entry name" value="Carb_kinase"/>
    <property type="match status" value="1"/>
</dbReference>
<comment type="caution">
    <text evidence="8">The sequence shown here is derived from an EMBL/GenBank/DDBJ whole genome shotgun (WGS) entry which is preliminary data.</text>
</comment>
<keyword evidence="4 6" id="KW-0520">NAD</keyword>
<protein>
    <recommendedName>
        <fullName evidence="6">ADP-dependent (S)-NAD(P)H-hydrate dehydratase</fullName>
        <ecNumber evidence="6">4.2.1.136</ecNumber>
    </recommendedName>
    <alternativeName>
        <fullName evidence="6">ADP-dependent NAD(P)HX dehydratase</fullName>
    </alternativeName>
</protein>
<comment type="catalytic activity">
    <reaction evidence="6">
        <text>(6S)-NADHX + ADP = AMP + phosphate + NADH + H(+)</text>
        <dbReference type="Rhea" id="RHEA:32223"/>
        <dbReference type="ChEBI" id="CHEBI:15378"/>
        <dbReference type="ChEBI" id="CHEBI:43474"/>
        <dbReference type="ChEBI" id="CHEBI:57945"/>
        <dbReference type="ChEBI" id="CHEBI:64074"/>
        <dbReference type="ChEBI" id="CHEBI:456215"/>
        <dbReference type="ChEBI" id="CHEBI:456216"/>
        <dbReference type="EC" id="4.2.1.136"/>
    </reaction>
</comment>
<feature type="binding site" evidence="6">
    <location>
        <position position="166"/>
    </location>
    <ligand>
        <name>(6S)-NADPHX</name>
        <dbReference type="ChEBI" id="CHEBI:64076"/>
    </ligand>
</feature>
<reference evidence="9" key="1">
    <citation type="journal article" date="2019" name="Int. J. Syst. Evol. Microbiol.">
        <title>The Global Catalogue of Microorganisms (GCM) 10K type strain sequencing project: providing services to taxonomists for standard genome sequencing and annotation.</title>
        <authorList>
            <consortium name="The Broad Institute Genomics Platform"/>
            <consortium name="The Broad Institute Genome Sequencing Center for Infectious Disease"/>
            <person name="Wu L."/>
            <person name="Ma J."/>
        </authorList>
    </citation>
    <scope>NUCLEOTIDE SEQUENCE [LARGE SCALE GENOMIC DNA]</scope>
    <source>
        <strain evidence="9">NBRC 103632</strain>
    </source>
</reference>
<dbReference type="CDD" id="cd01171">
    <property type="entry name" value="YXKO-related"/>
    <property type="match status" value="1"/>
</dbReference>
<gene>
    <name evidence="8" type="primary">nnrD_2</name>
    <name evidence="6" type="synonym">nnrD</name>
    <name evidence="8" type="ORF">GCM10007890_58910</name>
</gene>
<keyword evidence="5 6" id="KW-0456">Lyase</keyword>
<proteinExistence type="inferred from homology"/>
<feature type="binding site" evidence="6">
    <location>
        <position position="232"/>
    </location>
    <ligand>
        <name>AMP</name>
        <dbReference type="ChEBI" id="CHEBI:456215"/>
    </ligand>
</feature>
<dbReference type="RefSeq" id="WP_238199650.1">
    <property type="nucleotide sequence ID" value="NZ_BPQZ01000043.1"/>
</dbReference>
<evidence type="ECO:0000313" key="8">
    <source>
        <dbReference type="EMBL" id="GLS73876.1"/>
    </source>
</evidence>
<comment type="function">
    <text evidence="6">Catalyzes the dehydration of the S-form of NAD(P)HX at the expense of ADP, which is converted to AMP. Together with NAD(P)HX epimerase, which catalyzes the epimerization of the S- and R-forms, the enzyme allows the repair of both epimers of NAD(P)HX, a damaged form of NAD(P)H that is a result of enzymatic or heat-dependent hydration.</text>
</comment>
<dbReference type="EMBL" id="BSPL01000032">
    <property type="protein sequence ID" value="GLS73876.1"/>
    <property type="molecule type" value="Genomic_DNA"/>
</dbReference>